<dbReference type="PANTHER" id="PTHR24363:SF0">
    <property type="entry name" value="SERINE_THREONINE KINASE LIKE DOMAIN CONTAINING 1"/>
    <property type="match status" value="1"/>
</dbReference>
<feature type="region of interest" description="Disordered" evidence="10">
    <location>
        <begin position="557"/>
        <end position="578"/>
    </location>
</feature>
<evidence type="ECO:0000256" key="2">
    <source>
        <dbReference type="ARBA" id="ARBA00022527"/>
    </source>
</evidence>
<keyword evidence="13" id="KW-1185">Reference proteome</keyword>
<dbReference type="SUPFAM" id="SSF56112">
    <property type="entry name" value="Protein kinase-like (PK-like)"/>
    <property type="match status" value="1"/>
</dbReference>
<dbReference type="Gene3D" id="1.10.510.10">
    <property type="entry name" value="Transferase(Phosphotransferase) domain 1"/>
    <property type="match status" value="1"/>
</dbReference>
<protein>
    <recommendedName>
        <fullName evidence="1">non-specific serine/threonine protein kinase</fullName>
        <ecNumber evidence="1">2.7.11.1</ecNumber>
    </recommendedName>
</protein>
<name>A0ABT3AUX4_9CYAN</name>
<feature type="compositionally biased region" description="Basic and acidic residues" evidence="10">
    <location>
        <begin position="566"/>
        <end position="578"/>
    </location>
</feature>
<dbReference type="PROSITE" id="PS50011">
    <property type="entry name" value="PROTEIN_KINASE_DOM"/>
    <property type="match status" value="1"/>
</dbReference>
<comment type="caution">
    <text evidence="12">The sequence shown here is derived from an EMBL/GenBank/DDBJ whole genome shotgun (WGS) entry which is preliminary data.</text>
</comment>
<dbReference type="Proteomes" id="UP001526143">
    <property type="component" value="Unassembled WGS sequence"/>
</dbReference>
<evidence type="ECO:0000256" key="5">
    <source>
        <dbReference type="ARBA" id="ARBA00022777"/>
    </source>
</evidence>
<dbReference type="PROSITE" id="PS00107">
    <property type="entry name" value="PROTEIN_KINASE_ATP"/>
    <property type="match status" value="1"/>
</dbReference>
<sequence length="616" mass="69756">MLENLNNDLLSNLLMTQYMIGKVLQRRYQIVQTLGAGVFGQTYIAVDIDHPENPKCVVKELKVTGSQPSYLDTLRLRFLTETETLKQLGHHNQIPELLACFEEKERFYLVQEFIEGHALTAELPMSQQWGSLWSEREVIQFLNDVLEILEFVHSQGVIHCDVKPENLIRRACDGKLVLIDFGSIQPVDFGVNAAFPIYRLPVTSLGYIPPEQFISQAQPNSDIYSLGMIAIQGLTGLAPLQLKIDPYTNDIYWRLNNTPVNDYLAAVLSKMIRYNHESRFQSVVEVLQVLKQMSVDESQILDAEYTVSAGDNSQGRFKFIKSPPLLTGIRVGLAANSLVMGFGVYSLMNNSPAYSETEALYKATEQYQAGNLEGAIALAQSIKPNSSVYSEAQATIGQWQQKWEVAAQRYQAVEKAFNENRWRDVLRTAPQIPDILYWQSKSDKLVKLARVNLEVQSKDLLTKAYQRAGEKDFSTALNYLQQIPQESSSKTIVQQKLTEYNQKQQIRAAYFVQKAYNKAAKGDFDGAVEFLQQVPPGTSIYAQAQAKLIEYTQKQRLEAGKTPNNDTRRSQLPQDEKVATSPIAKAIWTDSFIHSKTPTKLDNFQPVNYIQEVNIR</sequence>
<evidence type="ECO:0000256" key="8">
    <source>
        <dbReference type="ARBA" id="ARBA00048679"/>
    </source>
</evidence>
<keyword evidence="5 12" id="KW-0418">Kinase</keyword>
<organism evidence="12 13">
    <name type="scientific">Plectonema radiosum NIES-515</name>
    <dbReference type="NCBI Taxonomy" id="2986073"/>
    <lineage>
        <taxon>Bacteria</taxon>
        <taxon>Bacillati</taxon>
        <taxon>Cyanobacteriota</taxon>
        <taxon>Cyanophyceae</taxon>
        <taxon>Oscillatoriophycideae</taxon>
        <taxon>Oscillatoriales</taxon>
        <taxon>Microcoleaceae</taxon>
        <taxon>Plectonema</taxon>
    </lineage>
</organism>
<feature type="binding site" evidence="9">
    <location>
        <position position="59"/>
    </location>
    <ligand>
        <name>ATP</name>
        <dbReference type="ChEBI" id="CHEBI:30616"/>
    </ligand>
</feature>
<keyword evidence="3" id="KW-0808">Transferase</keyword>
<reference evidence="12 13" key="1">
    <citation type="submission" date="2022-10" db="EMBL/GenBank/DDBJ databases">
        <title>Identification of biosynthetic pathway for the production of the potent trypsin inhibitor radiosumin.</title>
        <authorList>
            <person name="Fewer D.P."/>
            <person name="Delbaje E."/>
            <person name="Ouyang X."/>
            <person name="Agostino P.D."/>
            <person name="Wahlsten M."/>
            <person name="Jokela J."/>
            <person name="Permi P."/>
            <person name="Haapaniemi E."/>
            <person name="Koistinen H."/>
        </authorList>
    </citation>
    <scope>NUCLEOTIDE SEQUENCE [LARGE SCALE GENOMIC DNA]</scope>
    <source>
        <strain evidence="12 13">NIES-515</strain>
    </source>
</reference>
<evidence type="ECO:0000256" key="3">
    <source>
        <dbReference type="ARBA" id="ARBA00022679"/>
    </source>
</evidence>
<dbReference type="InterPro" id="IPR000719">
    <property type="entry name" value="Prot_kinase_dom"/>
</dbReference>
<evidence type="ECO:0000313" key="13">
    <source>
        <dbReference type="Proteomes" id="UP001526143"/>
    </source>
</evidence>
<keyword evidence="6 9" id="KW-0067">ATP-binding</keyword>
<comment type="catalytic activity">
    <reaction evidence="8">
        <text>L-seryl-[protein] + ATP = O-phospho-L-seryl-[protein] + ADP + H(+)</text>
        <dbReference type="Rhea" id="RHEA:17989"/>
        <dbReference type="Rhea" id="RHEA-COMP:9863"/>
        <dbReference type="Rhea" id="RHEA-COMP:11604"/>
        <dbReference type="ChEBI" id="CHEBI:15378"/>
        <dbReference type="ChEBI" id="CHEBI:29999"/>
        <dbReference type="ChEBI" id="CHEBI:30616"/>
        <dbReference type="ChEBI" id="CHEBI:83421"/>
        <dbReference type="ChEBI" id="CHEBI:456216"/>
        <dbReference type="EC" id="2.7.11.1"/>
    </reaction>
</comment>
<feature type="domain" description="Protein kinase" evidence="11">
    <location>
        <begin position="28"/>
        <end position="295"/>
    </location>
</feature>
<dbReference type="RefSeq" id="WP_263744401.1">
    <property type="nucleotide sequence ID" value="NZ_JAOWRF010000077.1"/>
</dbReference>
<dbReference type="PANTHER" id="PTHR24363">
    <property type="entry name" value="SERINE/THREONINE PROTEIN KINASE"/>
    <property type="match status" value="1"/>
</dbReference>
<keyword evidence="4 9" id="KW-0547">Nucleotide-binding</keyword>
<proteinExistence type="predicted"/>
<keyword evidence="2 12" id="KW-0723">Serine/threonine-protein kinase</keyword>
<evidence type="ECO:0000313" key="12">
    <source>
        <dbReference type="EMBL" id="MCV3212898.1"/>
    </source>
</evidence>
<dbReference type="InterPro" id="IPR017441">
    <property type="entry name" value="Protein_kinase_ATP_BS"/>
</dbReference>
<dbReference type="InterPro" id="IPR011009">
    <property type="entry name" value="Kinase-like_dom_sf"/>
</dbReference>
<comment type="catalytic activity">
    <reaction evidence="7">
        <text>L-threonyl-[protein] + ATP = O-phospho-L-threonyl-[protein] + ADP + H(+)</text>
        <dbReference type="Rhea" id="RHEA:46608"/>
        <dbReference type="Rhea" id="RHEA-COMP:11060"/>
        <dbReference type="Rhea" id="RHEA-COMP:11605"/>
        <dbReference type="ChEBI" id="CHEBI:15378"/>
        <dbReference type="ChEBI" id="CHEBI:30013"/>
        <dbReference type="ChEBI" id="CHEBI:30616"/>
        <dbReference type="ChEBI" id="CHEBI:61977"/>
        <dbReference type="ChEBI" id="CHEBI:456216"/>
        <dbReference type="EC" id="2.7.11.1"/>
    </reaction>
</comment>
<evidence type="ECO:0000259" key="11">
    <source>
        <dbReference type="PROSITE" id="PS50011"/>
    </source>
</evidence>
<accession>A0ABT3AUX4</accession>
<evidence type="ECO:0000256" key="9">
    <source>
        <dbReference type="PROSITE-ProRule" id="PRU10141"/>
    </source>
</evidence>
<dbReference type="EMBL" id="JAOWRF010000077">
    <property type="protein sequence ID" value="MCV3212898.1"/>
    <property type="molecule type" value="Genomic_DNA"/>
</dbReference>
<dbReference type="EC" id="2.7.11.1" evidence="1"/>
<evidence type="ECO:0000256" key="10">
    <source>
        <dbReference type="SAM" id="MobiDB-lite"/>
    </source>
</evidence>
<evidence type="ECO:0000256" key="6">
    <source>
        <dbReference type="ARBA" id="ARBA00022840"/>
    </source>
</evidence>
<dbReference type="SMART" id="SM00220">
    <property type="entry name" value="S_TKc"/>
    <property type="match status" value="1"/>
</dbReference>
<gene>
    <name evidence="12" type="ORF">OGM63_05035</name>
</gene>
<evidence type="ECO:0000256" key="1">
    <source>
        <dbReference type="ARBA" id="ARBA00012513"/>
    </source>
</evidence>
<dbReference type="Gene3D" id="3.30.200.20">
    <property type="entry name" value="Phosphorylase Kinase, domain 1"/>
    <property type="match status" value="1"/>
</dbReference>
<dbReference type="GO" id="GO:0004674">
    <property type="term" value="F:protein serine/threonine kinase activity"/>
    <property type="evidence" value="ECO:0007669"/>
    <property type="project" value="UniProtKB-KW"/>
</dbReference>
<evidence type="ECO:0000256" key="4">
    <source>
        <dbReference type="ARBA" id="ARBA00022741"/>
    </source>
</evidence>
<dbReference type="CDD" id="cd14014">
    <property type="entry name" value="STKc_PknB_like"/>
    <property type="match status" value="1"/>
</dbReference>
<dbReference type="Pfam" id="PF00069">
    <property type="entry name" value="Pkinase"/>
    <property type="match status" value="1"/>
</dbReference>
<evidence type="ECO:0000256" key="7">
    <source>
        <dbReference type="ARBA" id="ARBA00047899"/>
    </source>
</evidence>